<name>A0AC61U5I3_9MICO</name>
<accession>A0AC61U5I3</accession>
<gene>
    <name evidence="1" type="ORF">LP422_02980</name>
</gene>
<sequence>MRAELGHRVVGGLGVADGEVGLVVVPDHVQGHREDHLVDAGGVDRGRAGLRLPALEHLVERRGSLTLGAKLPVTDPQAVVPERAPMVVLVEQVLGELVRVQIDEHVRVLLGAGMGWSYLCTRDTYRQDCPF</sequence>
<proteinExistence type="predicted"/>
<reference evidence="1" key="1">
    <citation type="submission" date="2021-11" db="EMBL/GenBank/DDBJ databases">
        <title>Study of the species diversity of bacterial strains isolated from a unique natural object - Shulgan-Tash cave (Bashkiria).</title>
        <authorList>
            <person name="Sazanova A.L."/>
            <person name="Chirak E.R."/>
            <person name="Safronova V.I."/>
        </authorList>
    </citation>
    <scope>NUCLEOTIDE SEQUENCE</scope>
    <source>
        <strain evidence="1">P1</strain>
    </source>
</reference>
<evidence type="ECO:0000313" key="2">
    <source>
        <dbReference type="Proteomes" id="UP001059663"/>
    </source>
</evidence>
<organism evidence="1 2">
    <name type="scientific">Janibacter limosus</name>
    <dbReference type="NCBI Taxonomy" id="53458"/>
    <lineage>
        <taxon>Bacteria</taxon>
        <taxon>Bacillati</taxon>
        <taxon>Actinomycetota</taxon>
        <taxon>Actinomycetes</taxon>
        <taxon>Micrococcales</taxon>
        <taxon>Intrasporangiaceae</taxon>
        <taxon>Janibacter</taxon>
    </lineage>
</organism>
<evidence type="ECO:0000313" key="1">
    <source>
        <dbReference type="EMBL" id="UUZ45239.1"/>
    </source>
</evidence>
<dbReference type="Proteomes" id="UP001059663">
    <property type="component" value="Chromosome"/>
</dbReference>
<protein>
    <submittedName>
        <fullName evidence="1">Uncharacterized protein</fullName>
    </submittedName>
</protein>
<dbReference type="EMBL" id="CP087977">
    <property type="protein sequence ID" value="UUZ45239.1"/>
    <property type="molecule type" value="Genomic_DNA"/>
</dbReference>